<evidence type="ECO:0008006" key="5">
    <source>
        <dbReference type="Google" id="ProtNLM"/>
    </source>
</evidence>
<feature type="compositionally biased region" description="Low complexity" evidence="2">
    <location>
        <begin position="136"/>
        <end position="151"/>
    </location>
</feature>
<feature type="compositionally biased region" description="Low complexity" evidence="2">
    <location>
        <begin position="87"/>
        <end position="106"/>
    </location>
</feature>
<evidence type="ECO:0000313" key="3">
    <source>
        <dbReference type="EMBL" id="KNE54863.1"/>
    </source>
</evidence>
<dbReference type="EMBL" id="GG745328">
    <property type="protein sequence ID" value="KNE54863.1"/>
    <property type="molecule type" value="Genomic_DNA"/>
</dbReference>
<dbReference type="GO" id="GO:0007059">
    <property type="term" value="P:chromosome segregation"/>
    <property type="evidence" value="ECO:0007669"/>
    <property type="project" value="InterPro"/>
</dbReference>
<keyword evidence="4" id="KW-1185">Reference proteome</keyword>
<gene>
    <name evidence="3" type="ORF">AMAG_00811</name>
</gene>
<evidence type="ECO:0000313" key="4">
    <source>
        <dbReference type="Proteomes" id="UP000054350"/>
    </source>
</evidence>
<dbReference type="GO" id="GO:0051301">
    <property type="term" value="P:cell division"/>
    <property type="evidence" value="ECO:0007669"/>
    <property type="project" value="InterPro"/>
</dbReference>
<feature type="region of interest" description="Disordered" evidence="2">
    <location>
        <begin position="223"/>
        <end position="247"/>
    </location>
</feature>
<evidence type="ECO:0000256" key="2">
    <source>
        <dbReference type="SAM" id="MobiDB-lite"/>
    </source>
</evidence>
<feature type="compositionally biased region" description="Pro residues" evidence="2">
    <location>
        <begin position="107"/>
        <end position="121"/>
    </location>
</feature>
<feature type="coiled-coil region" evidence="1">
    <location>
        <begin position="303"/>
        <end position="337"/>
    </location>
</feature>
<dbReference type="STRING" id="578462.A0A0L0RWZ4"/>
<name>A0A0L0RWZ4_ALLM3</name>
<dbReference type="Proteomes" id="UP000054350">
    <property type="component" value="Unassembled WGS sequence"/>
</dbReference>
<dbReference type="Pfam" id="PF08202">
    <property type="entry name" value="MIS13"/>
    <property type="match status" value="1"/>
</dbReference>
<evidence type="ECO:0000256" key="1">
    <source>
        <dbReference type="SAM" id="Coils"/>
    </source>
</evidence>
<accession>A0A0L0RWZ4</accession>
<dbReference type="InterPro" id="IPR013218">
    <property type="entry name" value="Dsn1/Mis13"/>
</dbReference>
<sequence length="448" mass="49291">MDPPKVLLLCAAIYRHFSRLSPRFGHRLRPTRPAHRPHLVRQQFLLPIRTPMARRRTGASATHLRADRTTDDALLDPPASKRRRMGAPVPALPTTSPSAPSARGTAPAPPPRPATSSPAPPTSDNRATPTPRRSRTSSTRRLSRRTSLSLRGQRAANSRKLIEPDRSVPFREYYKHISGDLPPSKRLATLLAWTGAAALRAKSKKRPNAPDAAARNVIDLDAEDDAGDDEHGPLHDPSAPGSDAGSLEKDVQLDEATLQAVVKQAALTTISAIWDGKLQLSAVHLGSDATDQWNAPKQPNPVNIRNQNRLRDLNTQMEKNKRELVQWEALVKARKEEHAAAAEELARQRQLPNPPFDPLLALTPEERKLLEPPPSVDVSAYDELQQLMELWDLAKTKAQRVESLTEVAKRRVAAREQQTAAAVDAFFGETTPDMAIPVLEALCSGKTT</sequence>
<dbReference type="PANTHER" id="PTHR14778">
    <property type="entry name" value="KINETOCHORE-ASSOCIATED PROTEIN DSN1 HOMOLOG"/>
    <property type="match status" value="1"/>
</dbReference>
<reference evidence="4" key="2">
    <citation type="submission" date="2009-11" db="EMBL/GenBank/DDBJ databases">
        <title>The Genome Sequence of Allomyces macrogynus strain ATCC 38327.</title>
        <authorList>
            <consortium name="The Broad Institute Genome Sequencing Platform"/>
            <person name="Russ C."/>
            <person name="Cuomo C."/>
            <person name="Shea T."/>
            <person name="Young S.K."/>
            <person name="Zeng Q."/>
            <person name="Koehrsen M."/>
            <person name="Haas B."/>
            <person name="Borodovsky M."/>
            <person name="Guigo R."/>
            <person name="Alvarado L."/>
            <person name="Berlin A."/>
            <person name="Borenstein D."/>
            <person name="Chen Z."/>
            <person name="Engels R."/>
            <person name="Freedman E."/>
            <person name="Gellesch M."/>
            <person name="Goldberg J."/>
            <person name="Griggs A."/>
            <person name="Gujja S."/>
            <person name="Heiman D."/>
            <person name="Hepburn T."/>
            <person name="Howarth C."/>
            <person name="Jen D."/>
            <person name="Larson L."/>
            <person name="Lewis B."/>
            <person name="Mehta T."/>
            <person name="Park D."/>
            <person name="Pearson M."/>
            <person name="Roberts A."/>
            <person name="Saif S."/>
            <person name="Shenoy N."/>
            <person name="Sisk P."/>
            <person name="Stolte C."/>
            <person name="Sykes S."/>
            <person name="Walk T."/>
            <person name="White J."/>
            <person name="Yandava C."/>
            <person name="Burger G."/>
            <person name="Gray M.W."/>
            <person name="Holland P.W.H."/>
            <person name="King N."/>
            <person name="Lang F.B.F."/>
            <person name="Roger A.J."/>
            <person name="Ruiz-Trillo I."/>
            <person name="Lander E."/>
            <person name="Nusbaum C."/>
        </authorList>
    </citation>
    <scope>NUCLEOTIDE SEQUENCE [LARGE SCALE GENOMIC DNA]</scope>
    <source>
        <strain evidence="4">ATCC 38327</strain>
    </source>
</reference>
<dbReference type="VEuPathDB" id="FungiDB:AMAG_00811"/>
<reference evidence="3 4" key="1">
    <citation type="submission" date="2009-11" db="EMBL/GenBank/DDBJ databases">
        <title>Annotation of Allomyces macrogynus ATCC 38327.</title>
        <authorList>
            <consortium name="The Broad Institute Genome Sequencing Platform"/>
            <person name="Russ C."/>
            <person name="Cuomo C."/>
            <person name="Burger G."/>
            <person name="Gray M.W."/>
            <person name="Holland P.W.H."/>
            <person name="King N."/>
            <person name="Lang F.B.F."/>
            <person name="Roger A.J."/>
            <person name="Ruiz-Trillo I."/>
            <person name="Young S.K."/>
            <person name="Zeng Q."/>
            <person name="Gargeya S."/>
            <person name="Fitzgerald M."/>
            <person name="Haas B."/>
            <person name="Abouelleil A."/>
            <person name="Alvarado L."/>
            <person name="Arachchi H.M."/>
            <person name="Berlin A."/>
            <person name="Chapman S.B."/>
            <person name="Gearin G."/>
            <person name="Goldberg J."/>
            <person name="Griggs A."/>
            <person name="Gujja S."/>
            <person name="Hansen M."/>
            <person name="Heiman D."/>
            <person name="Howarth C."/>
            <person name="Larimer J."/>
            <person name="Lui A."/>
            <person name="MacDonald P.J.P."/>
            <person name="McCowen C."/>
            <person name="Montmayeur A."/>
            <person name="Murphy C."/>
            <person name="Neiman D."/>
            <person name="Pearson M."/>
            <person name="Priest M."/>
            <person name="Roberts A."/>
            <person name="Saif S."/>
            <person name="Shea T."/>
            <person name="Sisk P."/>
            <person name="Stolte C."/>
            <person name="Sykes S."/>
            <person name="Wortman J."/>
            <person name="Nusbaum C."/>
            <person name="Birren B."/>
        </authorList>
    </citation>
    <scope>NUCLEOTIDE SEQUENCE [LARGE SCALE GENOMIC DNA]</scope>
    <source>
        <strain evidence="3 4">ATCC 38327</strain>
    </source>
</reference>
<organism evidence="3 4">
    <name type="scientific">Allomyces macrogynus (strain ATCC 38327)</name>
    <name type="common">Allomyces javanicus var. macrogynus</name>
    <dbReference type="NCBI Taxonomy" id="578462"/>
    <lineage>
        <taxon>Eukaryota</taxon>
        <taxon>Fungi</taxon>
        <taxon>Fungi incertae sedis</taxon>
        <taxon>Blastocladiomycota</taxon>
        <taxon>Blastocladiomycetes</taxon>
        <taxon>Blastocladiales</taxon>
        <taxon>Blastocladiaceae</taxon>
        <taxon>Allomyces</taxon>
    </lineage>
</organism>
<dbReference type="PANTHER" id="PTHR14778:SF2">
    <property type="entry name" value="KINETOCHORE-ASSOCIATED PROTEIN DSN1 HOMOLOG"/>
    <property type="match status" value="1"/>
</dbReference>
<keyword evidence="1" id="KW-0175">Coiled coil</keyword>
<protein>
    <recommendedName>
        <fullName evidence="5">Kinetochore protein mis13</fullName>
    </recommendedName>
</protein>
<proteinExistence type="predicted"/>
<dbReference type="OrthoDB" id="10404643at2759"/>
<dbReference type="GO" id="GO:0000444">
    <property type="term" value="C:MIS12/MIND type complex"/>
    <property type="evidence" value="ECO:0007669"/>
    <property type="project" value="InterPro"/>
</dbReference>
<dbReference type="AlphaFoldDB" id="A0A0L0RWZ4"/>
<feature type="region of interest" description="Disordered" evidence="2">
    <location>
        <begin position="50"/>
        <end position="163"/>
    </location>
</feature>